<evidence type="ECO:0000259" key="6">
    <source>
        <dbReference type="PROSITE" id="PS50011"/>
    </source>
</evidence>
<keyword evidence="5" id="KW-0723">Serine/threonine-protein kinase</keyword>
<evidence type="ECO:0000256" key="5">
    <source>
        <dbReference type="RuleBase" id="RU000304"/>
    </source>
</evidence>
<dbReference type="PROSITE" id="PS00108">
    <property type="entry name" value="PROTEIN_KINASE_ST"/>
    <property type="match status" value="1"/>
</dbReference>
<dbReference type="STRING" id="1380566.A0A179GB65"/>
<evidence type="ECO:0000256" key="2">
    <source>
        <dbReference type="ARBA" id="ARBA00022741"/>
    </source>
</evidence>
<accession>A0A179GB65</accession>
<dbReference type="EC" id="2.7.11.1" evidence="1"/>
<comment type="similarity">
    <text evidence="5">Belongs to the protein kinase superfamily.</text>
</comment>
<feature type="domain" description="Protein kinase" evidence="6">
    <location>
        <begin position="10"/>
        <end position="276"/>
    </location>
</feature>
<feature type="binding site" evidence="4">
    <location>
        <position position="39"/>
    </location>
    <ligand>
        <name>ATP</name>
        <dbReference type="ChEBI" id="CHEBI:30616"/>
    </ligand>
</feature>
<dbReference type="InterPro" id="IPR050235">
    <property type="entry name" value="CK1_Ser-Thr_kinase"/>
</dbReference>
<dbReference type="PROSITE" id="PS50011">
    <property type="entry name" value="PROTEIN_KINASE_DOM"/>
    <property type="match status" value="1"/>
</dbReference>
<evidence type="ECO:0000313" key="8">
    <source>
        <dbReference type="Proteomes" id="UP000078397"/>
    </source>
</evidence>
<keyword evidence="7" id="KW-0808">Transferase</keyword>
<sequence length="304" mass="34592">MKDILVNKRYRVDRRIGEGGFGLVYAGIDTETKEAVAIKLTRIRDGPEALQYEADTYAELSGGIGTPQVKWFGPEGDFYVLVHELLGPSLEDLFNYCNRRFSLKTVLLIADQAIRRMKYIHDKGYLHCDIKPDNFLLGVGNNGNILYTIDFGLARNMDAAEGHGIRDDRPLGGTARYASLNNHKGLEQSRGDDLESLGYVLLYFAHGSLPWQGLKTSTDKERTELIKQKKTNTTIEDLCKGLPVEFSRYIAYVRRLKPAEKPNYAYLLRLFNNLFVAKGFQYDNVFDWTEKIFHELQSTTSAEN</sequence>
<dbReference type="GO" id="GO:0004674">
    <property type="term" value="F:protein serine/threonine kinase activity"/>
    <property type="evidence" value="ECO:0007669"/>
    <property type="project" value="UniProtKB-KW"/>
</dbReference>
<dbReference type="SMART" id="SM00220">
    <property type="entry name" value="S_TKc"/>
    <property type="match status" value="1"/>
</dbReference>
<name>A0A179GB65_METCM</name>
<dbReference type="RefSeq" id="XP_022284771.1">
    <property type="nucleotide sequence ID" value="XM_022428247.1"/>
</dbReference>
<keyword evidence="3 4" id="KW-0067">ATP-binding</keyword>
<dbReference type="PROSITE" id="PS00107">
    <property type="entry name" value="PROTEIN_KINASE_ATP"/>
    <property type="match status" value="1"/>
</dbReference>
<protein>
    <recommendedName>
        <fullName evidence="1">non-specific serine/threonine protein kinase</fullName>
        <ecNumber evidence="1">2.7.11.1</ecNumber>
    </recommendedName>
</protein>
<dbReference type="OrthoDB" id="5800476at2759"/>
<dbReference type="InterPro" id="IPR008271">
    <property type="entry name" value="Ser/Thr_kinase_AS"/>
</dbReference>
<dbReference type="Pfam" id="PF00069">
    <property type="entry name" value="Pkinase"/>
    <property type="match status" value="1"/>
</dbReference>
<dbReference type="PANTHER" id="PTHR11909">
    <property type="entry name" value="CASEIN KINASE-RELATED"/>
    <property type="match status" value="1"/>
</dbReference>
<evidence type="ECO:0000256" key="1">
    <source>
        <dbReference type="ARBA" id="ARBA00012513"/>
    </source>
</evidence>
<evidence type="ECO:0000313" key="7">
    <source>
        <dbReference type="EMBL" id="OAQ74379.2"/>
    </source>
</evidence>
<dbReference type="InterPro" id="IPR000719">
    <property type="entry name" value="Prot_kinase_dom"/>
</dbReference>
<keyword evidence="8" id="KW-1185">Reference proteome</keyword>
<dbReference type="Gene3D" id="1.10.510.10">
    <property type="entry name" value="Transferase(Phosphotransferase) domain 1"/>
    <property type="match status" value="1"/>
</dbReference>
<dbReference type="KEGG" id="pchm:VFPPC_01900"/>
<keyword evidence="7" id="KW-0418">Kinase</keyword>
<dbReference type="InterPro" id="IPR017441">
    <property type="entry name" value="Protein_kinase_ATP_BS"/>
</dbReference>
<dbReference type="CDD" id="cd14016">
    <property type="entry name" value="STKc_CK1"/>
    <property type="match status" value="1"/>
</dbReference>
<evidence type="ECO:0000256" key="4">
    <source>
        <dbReference type="PROSITE-ProRule" id="PRU10141"/>
    </source>
</evidence>
<dbReference type="EMBL" id="LSBJ02000001">
    <property type="protein sequence ID" value="OAQ74379.2"/>
    <property type="molecule type" value="Genomic_DNA"/>
</dbReference>
<dbReference type="AlphaFoldDB" id="A0A179GB65"/>
<dbReference type="SUPFAM" id="SSF56112">
    <property type="entry name" value="Protein kinase-like (PK-like)"/>
    <property type="match status" value="1"/>
</dbReference>
<dbReference type="Proteomes" id="UP000078397">
    <property type="component" value="Unassembled WGS sequence"/>
</dbReference>
<organism evidence="7 8">
    <name type="scientific">Pochonia chlamydosporia 170</name>
    <dbReference type="NCBI Taxonomy" id="1380566"/>
    <lineage>
        <taxon>Eukaryota</taxon>
        <taxon>Fungi</taxon>
        <taxon>Dikarya</taxon>
        <taxon>Ascomycota</taxon>
        <taxon>Pezizomycotina</taxon>
        <taxon>Sordariomycetes</taxon>
        <taxon>Hypocreomycetidae</taxon>
        <taxon>Hypocreales</taxon>
        <taxon>Clavicipitaceae</taxon>
        <taxon>Pochonia</taxon>
    </lineage>
</organism>
<dbReference type="GeneID" id="28845646"/>
<reference evidence="7 8" key="1">
    <citation type="journal article" date="2016" name="PLoS Pathog.">
        <title>Biosynthesis of antibiotic leucinostatins in bio-control fungus Purpureocillium lilacinum and their inhibition on phytophthora revealed by genome mining.</title>
        <authorList>
            <person name="Wang G."/>
            <person name="Liu Z."/>
            <person name="Lin R."/>
            <person name="Li E."/>
            <person name="Mao Z."/>
            <person name="Ling J."/>
            <person name="Yang Y."/>
            <person name="Yin W.B."/>
            <person name="Xie B."/>
        </authorList>
    </citation>
    <scope>NUCLEOTIDE SEQUENCE [LARGE SCALE GENOMIC DNA]</scope>
    <source>
        <strain evidence="7">170</strain>
    </source>
</reference>
<gene>
    <name evidence="7" type="ORF">VFPPC_01900</name>
</gene>
<keyword evidence="2 4" id="KW-0547">Nucleotide-binding</keyword>
<dbReference type="GO" id="GO:0005524">
    <property type="term" value="F:ATP binding"/>
    <property type="evidence" value="ECO:0007669"/>
    <property type="project" value="UniProtKB-UniRule"/>
</dbReference>
<comment type="caution">
    <text evidence="7">The sequence shown here is derived from an EMBL/GenBank/DDBJ whole genome shotgun (WGS) entry which is preliminary data.</text>
</comment>
<evidence type="ECO:0000256" key="3">
    <source>
        <dbReference type="ARBA" id="ARBA00022840"/>
    </source>
</evidence>
<dbReference type="InterPro" id="IPR011009">
    <property type="entry name" value="Kinase-like_dom_sf"/>
</dbReference>
<proteinExistence type="inferred from homology"/>